<keyword evidence="2" id="KW-0479">Metal-binding</keyword>
<evidence type="ECO:0000256" key="2">
    <source>
        <dbReference type="ARBA" id="ARBA00022723"/>
    </source>
</evidence>
<keyword evidence="4" id="KW-0106">Calcium</keyword>
<sequence length="509" mass="56780">MINIKVQTVGWFLLCVATWVSAAERPNIVLILGDDMGYGSVQANNQKCAIPTPHLNRLIEEGMNFTDAHSDTSVCTPTRYGLLTGRYSWRSGLKSGVTWGFHPSLIEPEYETVAEMLQKAGYYTAMVGKWHLGLDWTNKEGKTIAEERGLDQHFFVNCGDFSKTNLRYKWKNLDFSQPVKGGPVDHGFDSYFGDDVPNMPPYAFIRDNKVQGIPSVDKPSAMFGIAGPMVPGWTLEAVMPALAAEAKSVIKEKAQSDKPFFLYFSLTSPHTPIAPSDEFIGKSGLSKYADWIIETDWAVGEVLVALDEQGIADNTLVIFTTDNGSTGKELNELRKMGCDLTHQFRGQKRSLYEGGHRVPYIVRWPKQTPKGSSCDETICLNDFMATAAEVAGVKLNENAGPDSNNILPLYQGKTRAEDPAVIHHDFDGGYAIRRGDWKLIFLYNRKANTFKRELYNLKADVKETANIIEQHSEVASELAELFETQVKQGRSTPGPQQSNIEDPDWMLPF</sequence>
<reference evidence="7 8" key="1">
    <citation type="submission" date="2019-04" db="EMBL/GenBank/DDBJ databases">
        <authorList>
            <person name="Van Vliet M D."/>
        </authorList>
    </citation>
    <scope>NUCLEOTIDE SEQUENCE [LARGE SCALE GENOMIC DNA]</scope>
    <source>
        <strain evidence="7 8">F21</strain>
    </source>
</reference>
<dbReference type="Gene3D" id="3.30.1120.10">
    <property type="match status" value="1"/>
</dbReference>
<evidence type="ECO:0000256" key="5">
    <source>
        <dbReference type="SAM" id="MobiDB-lite"/>
    </source>
</evidence>
<dbReference type="InterPro" id="IPR050738">
    <property type="entry name" value="Sulfatase"/>
</dbReference>
<dbReference type="GO" id="GO:0046872">
    <property type="term" value="F:metal ion binding"/>
    <property type="evidence" value="ECO:0007669"/>
    <property type="project" value="UniProtKB-KW"/>
</dbReference>
<dbReference type="SUPFAM" id="SSF53649">
    <property type="entry name" value="Alkaline phosphatase-like"/>
    <property type="match status" value="1"/>
</dbReference>
<dbReference type="Pfam" id="PF00884">
    <property type="entry name" value="Sulfatase"/>
    <property type="match status" value="1"/>
</dbReference>
<keyword evidence="3" id="KW-0378">Hydrolase</keyword>
<feature type="domain" description="Sulfatase N-terminal" evidence="6">
    <location>
        <begin position="26"/>
        <end position="393"/>
    </location>
</feature>
<dbReference type="AlphaFoldDB" id="A0A6C2UDT9"/>
<evidence type="ECO:0000259" key="6">
    <source>
        <dbReference type="Pfam" id="PF00884"/>
    </source>
</evidence>
<evidence type="ECO:0000313" key="7">
    <source>
        <dbReference type="EMBL" id="VGO18330.1"/>
    </source>
</evidence>
<protein>
    <submittedName>
        <fullName evidence="7">Arylsulfatase</fullName>
    </submittedName>
</protein>
<dbReference type="PANTHER" id="PTHR42693:SF53">
    <property type="entry name" value="ENDO-4-O-SULFATASE"/>
    <property type="match status" value="1"/>
</dbReference>
<dbReference type="InterPro" id="IPR000917">
    <property type="entry name" value="Sulfatase_N"/>
</dbReference>
<dbReference type="Gene3D" id="3.40.720.10">
    <property type="entry name" value="Alkaline Phosphatase, subunit A"/>
    <property type="match status" value="1"/>
</dbReference>
<dbReference type="EMBL" id="CAAHFH010000001">
    <property type="protein sequence ID" value="VGO18330.1"/>
    <property type="molecule type" value="Genomic_DNA"/>
</dbReference>
<feature type="compositionally biased region" description="Polar residues" evidence="5">
    <location>
        <begin position="486"/>
        <end position="500"/>
    </location>
</feature>
<evidence type="ECO:0000256" key="1">
    <source>
        <dbReference type="ARBA" id="ARBA00008779"/>
    </source>
</evidence>
<proteinExistence type="inferred from homology"/>
<gene>
    <name evidence="7" type="primary">atsA_28</name>
    <name evidence="7" type="ORF">SCARR_00382</name>
</gene>
<evidence type="ECO:0000313" key="8">
    <source>
        <dbReference type="Proteomes" id="UP000346198"/>
    </source>
</evidence>
<accession>A0A6C2UDT9</accession>
<evidence type="ECO:0000256" key="3">
    <source>
        <dbReference type="ARBA" id="ARBA00022801"/>
    </source>
</evidence>
<evidence type="ECO:0000256" key="4">
    <source>
        <dbReference type="ARBA" id="ARBA00022837"/>
    </source>
</evidence>
<dbReference type="PROSITE" id="PS00149">
    <property type="entry name" value="SULFATASE_2"/>
    <property type="match status" value="1"/>
</dbReference>
<feature type="region of interest" description="Disordered" evidence="5">
    <location>
        <begin position="486"/>
        <end position="509"/>
    </location>
</feature>
<comment type="similarity">
    <text evidence="1">Belongs to the sulfatase family.</text>
</comment>
<keyword evidence="8" id="KW-1185">Reference proteome</keyword>
<organism evidence="7 8">
    <name type="scientific">Pontiella sulfatireligans</name>
    <dbReference type="NCBI Taxonomy" id="2750658"/>
    <lineage>
        <taxon>Bacteria</taxon>
        <taxon>Pseudomonadati</taxon>
        <taxon>Kiritimatiellota</taxon>
        <taxon>Kiritimatiellia</taxon>
        <taxon>Kiritimatiellales</taxon>
        <taxon>Pontiellaceae</taxon>
        <taxon>Pontiella</taxon>
    </lineage>
</organism>
<dbReference type="RefSeq" id="WP_136059828.1">
    <property type="nucleotide sequence ID" value="NZ_CAAHFH010000001.1"/>
</dbReference>
<dbReference type="PROSITE" id="PS00523">
    <property type="entry name" value="SULFATASE_1"/>
    <property type="match status" value="1"/>
</dbReference>
<dbReference type="InterPro" id="IPR024607">
    <property type="entry name" value="Sulfatase_CS"/>
</dbReference>
<dbReference type="Proteomes" id="UP000346198">
    <property type="component" value="Unassembled WGS sequence"/>
</dbReference>
<dbReference type="GO" id="GO:0004065">
    <property type="term" value="F:arylsulfatase activity"/>
    <property type="evidence" value="ECO:0007669"/>
    <property type="project" value="TreeGrafter"/>
</dbReference>
<dbReference type="InterPro" id="IPR017850">
    <property type="entry name" value="Alkaline_phosphatase_core_sf"/>
</dbReference>
<dbReference type="CDD" id="cd16143">
    <property type="entry name" value="ARS_like"/>
    <property type="match status" value="1"/>
</dbReference>
<name>A0A6C2UDT9_9BACT</name>
<dbReference type="PANTHER" id="PTHR42693">
    <property type="entry name" value="ARYLSULFATASE FAMILY MEMBER"/>
    <property type="match status" value="1"/>
</dbReference>